<sequence>MNHKQQDFGSLVIPSLESDACAVSDAADHPALSRCSSLASLELSSEENIVPRKDQGALEELSRFFAIGKRQAGKRQPDGERLCMKNQTQPMTGDGGHQQPLRIWSDLPPPRRFYRRFWLGISLRLMKANNERCNQIE</sequence>
<protein>
    <submittedName>
        <fullName evidence="2">Uncharacterized protein</fullName>
    </submittedName>
</protein>
<proteinExistence type="predicted"/>
<dbReference type="AlphaFoldDB" id="A0A7S0QFI0"/>
<feature type="region of interest" description="Disordered" evidence="1">
    <location>
        <begin position="70"/>
        <end position="103"/>
    </location>
</feature>
<accession>A0A7S0QFI0</accession>
<reference evidence="2" key="1">
    <citation type="submission" date="2021-01" db="EMBL/GenBank/DDBJ databases">
        <authorList>
            <person name="Corre E."/>
            <person name="Pelletier E."/>
            <person name="Niang G."/>
            <person name="Scheremetjew M."/>
            <person name="Finn R."/>
            <person name="Kale V."/>
            <person name="Holt S."/>
            <person name="Cochrane G."/>
            <person name="Meng A."/>
            <person name="Brown T."/>
            <person name="Cohen L."/>
        </authorList>
    </citation>
    <scope>NUCLEOTIDE SEQUENCE</scope>
    <source>
        <strain evidence="2">CCAP979/52</strain>
    </source>
</reference>
<evidence type="ECO:0000313" key="2">
    <source>
        <dbReference type="EMBL" id="CAD8628352.1"/>
    </source>
</evidence>
<name>A0A7S0QFI0_9CRYP</name>
<organism evidence="2">
    <name type="scientific">Cryptomonas curvata</name>
    <dbReference type="NCBI Taxonomy" id="233186"/>
    <lineage>
        <taxon>Eukaryota</taxon>
        <taxon>Cryptophyceae</taxon>
        <taxon>Cryptomonadales</taxon>
        <taxon>Cryptomonadaceae</taxon>
        <taxon>Cryptomonas</taxon>
    </lineage>
</organism>
<gene>
    <name evidence="2" type="ORF">CCUR1050_LOCUS6031</name>
</gene>
<dbReference type="EMBL" id="HBEZ01011005">
    <property type="protein sequence ID" value="CAD8628352.1"/>
    <property type="molecule type" value="Transcribed_RNA"/>
</dbReference>
<evidence type="ECO:0000256" key="1">
    <source>
        <dbReference type="SAM" id="MobiDB-lite"/>
    </source>
</evidence>